<feature type="transmembrane region" description="Helical" evidence="2">
    <location>
        <begin position="6"/>
        <end position="25"/>
    </location>
</feature>
<feature type="compositionally biased region" description="Polar residues" evidence="1">
    <location>
        <begin position="44"/>
        <end position="54"/>
    </location>
</feature>
<proteinExistence type="predicted"/>
<accession>A0A832GY97</accession>
<evidence type="ECO:0000256" key="1">
    <source>
        <dbReference type="SAM" id="MobiDB-lite"/>
    </source>
</evidence>
<reference evidence="3" key="1">
    <citation type="journal article" date="2020" name="mSystems">
        <title>Genome- and Community-Level Interaction Insights into Carbon Utilization and Element Cycling Functions of Hydrothermarchaeota in Hydrothermal Sediment.</title>
        <authorList>
            <person name="Zhou Z."/>
            <person name="Liu Y."/>
            <person name="Xu W."/>
            <person name="Pan J."/>
            <person name="Luo Z.H."/>
            <person name="Li M."/>
        </authorList>
    </citation>
    <scope>NUCLEOTIDE SEQUENCE [LARGE SCALE GENOMIC DNA]</scope>
    <source>
        <strain evidence="3">SpSt-402</strain>
    </source>
</reference>
<protein>
    <submittedName>
        <fullName evidence="3">Uncharacterized protein</fullName>
    </submittedName>
</protein>
<evidence type="ECO:0000256" key="2">
    <source>
        <dbReference type="SAM" id="Phobius"/>
    </source>
</evidence>
<dbReference type="EMBL" id="DSRD01000049">
    <property type="protein sequence ID" value="HGW92805.1"/>
    <property type="molecule type" value="Genomic_DNA"/>
</dbReference>
<evidence type="ECO:0000313" key="3">
    <source>
        <dbReference type="EMBL" id="HGW92805.1"/>
    </source>
</evidence>
<gene>
    <name evidence="3" type="ORF">ENR47_00770</name>
</gene>
<sequence length="196" mass="21236">MVKIHYQIASVAALIIVGSLIAFALSNRDTAVSQMTHESHEMNQRNSSTTPTMTGQDTFAAIQEIVTILEADPTTDWNQVNLAALREHLVDMNEVMLDATIAERDIEGGLETTITGTGRTAEAISRLVPAQAQELNQMDGMQATVTSISNGVRLTMISISGEQAEKIRNLGFIGLLVKGTHHQEHHLALAKGVEVH</sequence>
<comment type="caution">
    <text evidence="3">The sequence shown here is derived from an EMBL/GenBank/DDBJ whole genome shotgun (WGS) entry which is preliminary data.</text>
</comment>
<keyword evidence="2" id="KW-0812">Transmembrane</keyword>
<name>A0A832GY97_9CYAN</name>
<feature type="region of interest" description="Disordered" evidence="1">
    <location>
        <begin position="35"/>
        <end position="54"/>
    </location>
</feature>
<organism evidence="3">
    <name type="scientific">Oscillatoriales cyanobacterium SpSt-402</name>
    <dbReference type="NCBI Taxonomy" id="2282168"/>
    <lineage>
        <taxon>Bacteria</taxon>
        <taxon>Bacillati</taxon>
        <taxon>Cyanobacteriota</taxon>
        <taxon>Cyanophyceae</taxon>
        <taxon>Oscillatoriophycideae</taxon>
        <taxon>Oscillatoriales</taxon>
    </lineage>
</organism>
<dbReference type="AlphaFoldDB" id="A0A832GY97"/>
<keyword evidence="2" id="KW-1133">Transmembrane helix</keyword>
<keyword evidence="2" id="KW-0472">Membrane</keyword>